<sequence length="549" mass="60293">MESGRKRVEQKGRFTITEIIPGSPYSTRLSSPTFQDDAVSVSDFPASIDAPVSTGSCSEVASIQPQSTSLQQLKLAESNGVEKIAINGAVEPALTMELLSETHTQPPETVLVPPVPIEANVAAGLAAEPEASTGDSVGEVSTATTASATAAPGSPSRKYSSPKKTVQRARRVKRRGRFTIIELASDSPTSRKNADDLRAMCDFLEQLYDHRFVTTTSIAGTSVEIAPKLDNQLSRSSDNIERRSKPKRATRSMPRLRQTSSMRRYRRRSESPTRELVESVNVVDPIGNQQQQQEATAYTQLKTLAVTENSDPLTNGSLTGAIAASAGTAIASSTSNAGSVSSLAIPDCDAAVTITPTSVRPATPSSQLMNVPETNGSVVNLPQTSVTISTTQFLHQQQTIASLIRQQHDLKQIINVLQEQQHQLMTIPTQINELKRQRANLNIGETRDEEMRELHKKVDKLTQANESLHSLINAAEREARHRTLEIECLSEENDELRHRCGQLETRYMDERKQSFVLEEEVQRLRMLSLTLQEQQLRQQQQSQATHAAV</sequence>
<dbReference type="Proteomes" id="UP000052943">
    <property type="component" value="Unassembled WGS sequence"/>
</dbReference>
<feature type="compositionally biased region" description="Low complexity" evidence="2">
    <location>
        <begin position="141"/>
        <end position="156"/>
    </location>
</feature>
<evidence type="ECO:0000256" key="1">
    <source>
        <dbReference type="SAM" id="Coils"/>
    </source>
</evidence>
<feature type="region of interest" description="Disordered" evidence="2">
    <location>
        <begin position="234"/>
        <end position="275"/>
    </location>
</feature>
<accession>A0A0W8CCF6</accession>
<proteinExistence type="predicted"/>
<dbReference type="EMBL" id="LNFO01004001">
    <property type="protein sequence ID" value="KUF81748.1"/>
    <property type="molecule type" value="Genomic_DNA"/>
</dbReference>
<evidence type="ECO:0000313" key="4">
    <source>
        <dbReference type="Proteomes" id="UP000052943"/>
    </source>
</evidence>
<dbReference type="AlphaFoldDB" id="A0A0W8CCF6"/>
<dbReference type="OrthoDB" id="128279at2759"/>
<gene>
    <name evidence="3" type="ORF">AM587_10006394</name>
</gene>
<feature type="coiled-coil region" evidence="1">
    <location>
        <begin position="451"/>
        <end position="513"/>
    </location>
</feature>
<evidence type="ECO:0000256" key="2">
    <source>
        <dbReference type="SAM" id="MobiDB-lite"/>
    </source>
</evidence>
<evidence type="ECO:0000313" key="3">
    <source>
        <dbReference type="EMBL" id="KUF81748.1"/>
    </source>
</evidence>
<protein>
    <submittedName>
        <fullName evidence="3">Uncharacterized protein</fullName>
    </submittedName>
</protein>
<name>A0A0W8CCF6_PHYNI</name>
<keyword evidence="1" id="KW-0175">Coiled coil</keyword>
<organism evidence="3 4">
    <name type="scientific">Phytophthora nicotianae</name>
    <name type="common">Potato buckeye rot agent</name>
    <name type="synonym">Phytophthora parasitica</name>
    <dbReference type="NCBI Taxonomy" id="4792"/>
    <lineage>
        <taxon>Eukaryota</taxon>
        <taxon>Sar</taxon>
        <taxon>Stramenopiles</taxon>
        <taxon>Oomycota</taxon>
        <taxon>Peronosporomycetes</taxon>
        <taxon>Peronosporales</taxon>
        <taxon>Peronosporaceae</taxon>
        <taxon>Phytophthora</taxon>
    </lineage>
</organism>
<reference evidence="3 4" key="1">
    <citation type="submission" date="2015-11" db="EMBL/GenBank/DDBJ databases">
        <title>Genomes and virulence difference between two physiological races of Phytophthora nicotianae.</title>
        <authorList>
            <person name="Liu H."/>
            <person name="Ma X."/>
            <person name="Yu H."/>
            <person name="Fang D."/>
            <person name="Li Y."/>
            <person name="Wang X."/>
            <person name="Wang W."/>
            <person name="Dong Y."/>
            <person name="Xiao B."/>
        </authorList>
    </citation>
    <scope>NUCLEOTIDE SEQUENCE [LARGE SCALE GENOMIC DNA]</scope>
    <source>
        <strain evidence="4">race 0</strain>
    </source>
</reference>
<comment type="caution">
    <text evidence="3">The sequence shown here is derived from an EMBL/GenBank/DDBJ whole genome shotgun (WGS) entry which is preliminary data.</text>
</comment>
<feature type="region of interest" description="Disordered" evidence="2">
    <location>
        <begin position="128"/>
        <end position="171"/>
    </location>
</feature>